<name>A0A438EB89_VITVI</name>
<evidence type="ECO:0000313" key="1">
    <source>
        <dbReference type="EMBL" id="RVW45107.1"/>
    </source>
</evidence>
<dbReference type="PANTHER" id="PTHR46890">
    <property type="entry name" value="NON-LTR RETROLELEMENT REVERSE TRANSCRIPTASE-LIKE PROTEIN-RELATED"/>
    <property type="match status" value="1"/>
</dbReference>
<proteinExistence type="predicted"/>
<gene>
    <name evidence="1" type="ORF">CK203_067423</name>
</gene>
<evidence type="ECO:0008006" key="3">
    <source>
        <dbReference type="Google" id="ProtNLM"/>
    </source>
</evidence>
<comment type="caution">
    <text evidence="1">The sequence shown here is derived from an EMBL/GenBank/DDBJ whole genome shotgun (WGS) entry which is preliminary data.</text>
</comment>
<accession>A0A438EB89</accession>
<reference evidence="1 2" key="1">
    <citation type="journal article" date="2018" name="PLoS Genet.">
        <title>Population sequencing reveals clonal diversity and ancestral inbreeding in the grapevine cultivar Chardonnay.</title>
        <authorList>
            <person name="Roach M.J."/>
            <person name="Johnson D.L."/>
            <person name="Bohlmann J."/>
            <person name="van Vuuren H.J."/>
            <person name="Jones S.J."/>
            <person name="Pretorius I.S."/>
            <person name="Schmidt S.A."/>
            <person name="Borneman A.R."/>
        </authorList>
    </citation>
    <scope>NUCLEOTIDE SEQUENCE [LARGE SCALE GENOMIC DNA]</scope>
    <source>
        <strain evidence="2">cv. Chardonnay</strain>
        <tissue evidence="1">Leaf</tissue>
    </source>
</reference>
<dbReference type="AlphaFoldDB" id="A0A438EB89"/>
<dbReference type="PANTHER" id="PTHR46890:SF50">
    <property type="entry name" value="RNA-DIRECTED DNA POLYMERASE, EUKARYOTA, REVERSE TRANSCRIPTASE ZINC-BINDING DOMAIN PROTEIN-RELATED"/>
    <property type="match status" value="1"/>
</dbReference>
<dbReference type="Proteomes" id="UP000288805">
    <property type="component" value="Unassembled WGS sequence"/>
</dbReference>
<organism evidence="1 2">
    <name type="scientific">Vitis vinifera</name>
    <name type="common">Grape</name>
    <dbReference type="NCBI Taxonomy" id="29760"/>
    <lineage>
        <taxon>Eukaryota</taxon>
        <taxon>Viridiplantae</taxon>
        <taxon>Streptophyta</taxon>
        <taxon>Embryophyta</taxon>
        <taxon>Tracheophyta</taxon>
        <taxon>Spermatophyta</taxon>
        <taxon>Magnoliopsida</taxon>
        <taxon>eudicotyledons</taxon>
        <taxon>Gunneridae</taxon>
        <taxon>Pentapetalae</taxon>
        <taxon>rosids</taxon>
        <taxon>Vitales</taxon>
        <taxon>Vitaceae</taxon>
        <taxon>Viteae</taxon>
        <taxon>Vitis</taxon>
    </lineage>
</organism>
<dbReference type="InterPro" id="IPR052343">
    <property type="entry name" value="Retrotransposon-Effector_Assoc"/>
</dbReference>
<protein>
    <recommendedName>
        <fullName evidence="3">Reverse transcriptase domain-containing protein</fullName>
    </recommendedName>
</protein>
<dbReference type="EMBL" id="QGNW01001336">
    <property type="protein sequence ID" value="RVW45107.1"/>
    <property type="molecule type" value="Genomic_DNA"/>
</dbReference>
<evidence type="ECO:0000313" key="2">
    <source>
        <dbReference type="Proteomes" id="UP000288805"/>
    </source>
</evidence>
<sequence length="166" mass="18726">MGFGSKWLGWIRWRISIAHFCVLLNGSPSGFFQSSRDLRQRDPLSPYLFILAMETLSRLHSRAKEGGFIDGFLIKERRDVGVEGNVVKSKRRLPLCLAPYPKAAWVITFNNIGSRLKINLEKSELIPVGNVPNMKELAEVQGYKVGALPTTYLSLLLDAPYKSFKV</sequence>